<evidence type="ECO:0000256" key="3">
    <source>
        <dbReference type="ARBA" id="ARBA00022679"/>
    </source>
</evidence>
<keyword evidence="11" id="KW-1185">Reference proteome</keyword>
<comment type="subcellular location">
    <subcellularLocation>
        <location evidence="1">Nucleus</location>
    </subcellularLocation>
</comment>
<protein>
    <submittedName>
        <fullName evidence="10">PAR14-like protein</fullName>
    </submittedName>
</protein>
<evidence type="ECO:0000259" key="9">
    <source>
        <dbReference type="PROSITE" id="PS51154"/>
    </source>
</evidence>
<feature type="domain" description="B box-type" evidence="8">
    <location>
        <begin position="81"/>
        <end position="124"/>
    </location>
</feature>
<evidence type="ECO:0000256" key="1">
    <source>
        <dbReference type="ARBA" id="ARBA00004123"/>
    </source>
</evidence>
<dbReference type="Gene3D" id="3.40.220.10">
    <property type="entry name" value="Leucine Aminopeptidase, subunit E, domain 1"/>
    <property type="match status" value="1"/>
</dbReference>
<dbReference type="InterPro" id="IPR043472">
    <property type="entry name" value="Macro_dom-like"/>
</dbReference>
<dbReference type="SUPFAM" id="SSF57845">
    <property type="entry name" value="B-box zinc-binding domain"/>
    <property type="match status" value="1"/>
</dbReference>
<dbReference type="InterPro" id="IPR002589">
    <property type="entry name" value="Macro_dom"/>
</dbReference>
<accession>A0ABY7FJ00</accession>
<dbReference type="CDD" id="cd19757">
    <property type="entry name" value="Bbox1"/>
    <property type="match status" value="1"/>
</dbReference>
<feature type="domain" description="Macro" evidence="9">
    <location>
        <begin position="493"/>
        <end position="681"/>
    </location>
</feature>
<keyword evidence="2" id="KW-0328">Glycosyltransferase</keyword>
<keyword evidence="6" id="KW-0862">Zinc</keyword>
<keyword evidence="6" id="KW-0863">Zinc-finger</keyword>
<keyword evidence="3" id="KW-0808">Transferase</keyword>
<dbReference type="InterPro" id="IPR052056">
    <property type="entry name" value="Mono-ARTD/PARP"/>
</dbReference>
<keyword evidence="6" id="KW-0479">Metal-binding</keyword>
<feature type="domain" description="B box-type" evidence="8">
    <location>
        <begin position="16"/>
        <end position="62"/>
    </location>
</feature>
<evidence type="ECO:0000256" key="5">
    <source>
        <dbReference type="ARBA" id="ARBA00023242"/>
    </source>
</evidence>
<dbReference type="PROSITE" id="PS51154">
    <property type="entry name" value="MACRO"/>
    <property type="match status" value="1"/>
</dbReference>
<evidence type="ECO:0000256" key="4">
    <source>
        <dbReference type="ARBA" id="ARBA00023027"/>
    </source>
</evidence>
<organism evidence="10 11">
    <name type="scientific">Mya arenaria</name>
    <name type="common">Soft-shell clam</name>
    <dbReference type="NCBI Taxonomy" id="6604"/>
    <lineage>
        <taxon>Eukaryota</taxon>
        <taxon>Metazoa</taxon>
        <taxon>Spiralia</taxon>
        <taxon>Lophotrochozoa</taxon>
        <taxon>Mollusca</taxon>
        <taxon>Bivalvia</taxon>
        <taxon>Autobranchia</taxon>
        <taxon>Heteroconchia</taxon>
        <taxon>Euheterodonta</taxon>
        <taxon>Imparidentia</taxon>
        <taxon>Neoheterodontei</taxon>
        <taxon>Myida</taxon>
        <taxon>Myoidea</taxon>
        <taxon>Myidae</taxon>
        <taxon>Mya</taxon>
    </lineage>
</organism>
<evidence type="ECO:0000256" key="2">
    <source>
        <dbReference type="ARBA" id="ARBA00022676"/>
    </source>
</evidence>
<dbReference type="PANTHER" id="PTHR14453:SF67">
    <property type="entry name" value="POLY [ADP-RIBOSE] POLYMERASE"/>
    <property type="match status" value="1"/>
</dbReference>
<dbReference type="Gene3D" id="3.30.160.60">
    <property type="entry name" value="Classic Zinc Finger"/>
    <property type="match status" value="1"/>
</dbReference>
<reference evidence="10" key="1">
    <citation type="submission" date="2022-11" db="EMBL/GenBank/DDBJ databases">
        <title>Centuries of genome instability and evolution in soft-shell clam transmissible cancer (bioRxiv).</title>
        <authorList>
            <person name="Hart S.F.M."/>
            <person name="Yonemitsu M.A."/>
            <person name="Giersch R.M."/>
            <person name="Beal B.F."/>
            <person name="Arriagada G."/>
            <person name="Davis B.W."/>
            <person name="Ostrander E.A."/>
            <person name="Goff S.P."/>
            <person name="Metzger M.J."/>
        </authorList>
    </citation>
    <scope>NUCLEOTIDE SEQUENCE</scope>
    <source>
        <strain evidence="10">MELC-2E11</strain>
        <tissue evidence="10">Siphon/mantle</tissue>
    </source>
</reference>
<feature type="region of interest" description="Disordered" evidence="7">
    <location>
        <begin position="700"/>
        <end position="719"/>
    </location>
</feature>
<evidence type="ECO:0000256" key="7">
    <source>
        <dbReference type="SAM" id="MobiDB-lite"/>
    </source>
</evidence>
<gene>
    <name evidence="10" type="ORF">MAR_016139</name>
</gene>
<dbReference type="InterPro" id="IPR000315">
    <property type="entry name" value="Znf_B-box"/>
</dbReference>
<proteinExistence type="predicted"/>
<dbReference type="SMART" id="SM00336">
    <property type="entry name" value="BBOX"/>
    <property type="match status" value="2"/>
</dbReference>
<dbReference type="SUPFAM" id="SSF52949">
    <property type="entry name" value="Macro domain-like"/>
    <property type="match status" value="1"/>
</dbReference>
<dbReference type="Pfam" id="PF01661">
    <property type="entry name" value="Macro"/>
    <property type="match status" value="1"/>
</dbReference>
<evidence type="ECO:0000313" key="11">
    <source>
        <dbReference type="Proteomes" id="UP001164746"/>
    </source>
</evidence>
<evidence type="ECO:0000256" key="6">
    <source>
        <dbReference type="PROSITE-ProRule" id="PRU00024"/>
    </source>
</evidence>
<name>A0ABY7FJ00_MYAAR</name>
<dbReference type="EMBL" id="CP111023">
    <property type="protein sequence ID" value="WAR22165.1"/>
    <property type="molecule type" value="Genomic_DNA"/>
</dbReference>
<feature type="region of interest" description="Disordered" evidence="7">
    <location>
        <begin position="448"/>
        <end position="468"/>
    </location>
</feature>
<dbReference type="PROSITE" id="PS50119">
    <property type="entry name" value="ZF_BBOX"/>
    <property type="match status" value="2"/>
</dbReference>
<evidence type="ECO:0000259" key="8">
    <source>
        <dbReference type="PROSITE" id="PS50119"/>
    </source>
</evidence>
<dbReference type="PANTHER" id="PTHR14453">
    <property type="entry name" value="PARP/ZINC FINGER CCCH TYPE DOMAIN CONTAINING PROTEIN"/>
    <property type="match status" value="1"/>
</dbReference>
<dbReference type="Proteomes" id="UP001164746">
    <property type="component" value="Chromosome 12"/>
</dbReference>
<keyword evidence="5" id="KW-0539">Nucleus</keyword>
<sequence>MSELQAEQEHSRGDSFSLRKCTLCEEDDAMFKCCVCVNMLCEECCTAHRRQKDTKTHKVVAMSASENNQVHMQINLNGDCSNSKCCSTIGHENQTIEGYCYLCNLLLCRECISANHENHDYASLSDAFDKQVKTVESYLNKLQQHSPANLIQKCDKAMQDCKENSQLLANSVQEHFKQYSNAIKEHLTLQMDTINSSTRNELQQLQETKAFMQLFSELESLKAKNIKTEFIIKSIDALKKGEQLDPQFPTKINKRNLRCVACSTNDFNDILRMIASVGEYNGDEVGEAHTSLVCLDSTPFLEAVRSLTMTATGKGSSLPCKNNSMPEGAHSITARKLCDGNSMPNMNLIPSDAWISYSEATNEIVVCATCSSILRDVCSDYPESFAPSIMKHKQRIRRIETELSQSAFSLTFNDQTIIIQGFGFATTLALRKLKSLAQKIGMKQVDGEDRFDSSDEDLDSDTDDTRFEDTDSLKKKTNIRPKCNLVVAGDEVGVGAVCCPGGDVTIYAVRGDITQLPVFSVVNPADPKLKHNGGLAKILVQKGGPCIQTECTAFVNTLPQKELTPGSSFCSTAGCLSFSAIIHAVTCRWDKHPEKSARKLLFDAVTSALHKADDKMISSIAIPAIGAGTYKYPVDISTETIVEAVKKFLTTNPHSGVRELYLCDMATDSCMQFVRALETHFNESEIILSNPEYAYTGTIQHEHDGSLPNDTEHRDLHGHLTSTSEYAASKIFLL</sequence>
<feature type="compositionally biased region" description="Basic and acidic residues" evidence="7">
    <location>
        <begin position="700"/>
        <end position="718"/>
    </location>
</feature>
<keyword evidence="4" id="KW-0520">NAD</keyword>
<dbReference type="SMART" id="SM00506">
    <property type="entry name" value="A1pp"/>
    <property type="match status" value="1"/>
</dbReference>
<evidence type="ECO:0000313" key="10">
    <source>
        <dbReference type="EMBL" id="WAR22165.1"/>
    </source>
</evidence>